<accession>A0ABD5ZMT0</accession>
<organism evidence="3 4">
    <name type="scientific">Halosegnis marinus</name>
    <dbReference type="NCBI Taxonomy" id="3034023"/>
    <lineage>
        <taxon>Archaea</taxon>
        <taxon>Methanobacteriati</taxon>
        <taxon>Methanobacteriota</taxon>
        <taxon>Stenosarchaea group</taxon>
        <taxon>Halobacteria</taxon>
        <taxon>Halobacteriales</taxon>
        <taxon>Natronomonadaceae</taxon>
        <taxon>Halosegnis</taxon>
    </lineage>
</organism>
<dbReference type="EMBL" id="JBHTAP010000001">
    <property type="protein sequence ID" value="MFC7234652.1"/>
    <property type="molecule type" value="Genomic_DNA"/>
</dbReference>
<dbReference type="Pfam" id="PF07853">
    <property type="entry name" value="DUF1648"/>
    <property type="match status" value="1"/>
</dbReference>
<dbReference type="PIRSF" id="PIRSF038959">
    <property type="entry name" value="SdpI"/>
    <property type="match status" value="1"/>
</dbReference>
<feature type="transmembrane region" description="Helical" evidence="1">
    <location>
        <begin position="89"/>
        <end position="109"/>
    </location>
</feature>
<name>A0ABD5ZMT0_9EURY</name>
<feature type="transmembrane region" description="Helical" evidence="1">
    <location>
        <begin position="163"/>
        <end position="181"/>
    </location>
</feature>
<feature type="transmembrane region" description="Helical" evidence="1">
    <location>
        <begin position="187"/>
        <end position="208"/>
    </location>
</feature>
<dbReference type="AlphaFoldDB" id="A0ABD5ZMT0"/>
<dbReference type="InterPro" id="IPR025962">
    <property type="entry name" value="SdpI/YhfL"/>
</dbReference>
<dbReference type="InterPro" id="IPR012867">
    <property type="entry name" value="DUF1648"/>
</dbReference>
<evidence type="ECO:0000259" key="2">
    <source>
        <dbReference type="Pfam" id="PF07853"/>
    </source>
</evidence>
<gene>
    <name evidence="3" type="ORF">ACFQJ4_04885</name>
</gene>
<feature type="transmembrane region" description="Helical" evidence="1">
    <location>
        <begin position="48"/>
        <end position="69"/>
    </location>
</feature>
<keyword evidence="1" id="KW-1133">Transmembrane helix</keyword>
<sequence length="221" mass="23333">MNTRGRFGLAGLLVAASAVVGLVAAPDLPARMATHWNAAGVPDGTMPRTVALVFLPAIAAGLLGLFALLPRIDPLGGNVAAFRPAYDGFVVALSAFLAALHVGIVAFNLGYVFDFTLFVLAAVAGLFYCVGLLLEHVERNWFVGVRTPWTLSDERVWDRTHALAARLFKLSALVAVVGLAFGDYAIYFLLVPALGTAVVTVAYSYVLYARLPDAGGEVAAR</sequence>
<dbReference type="InterPro" id="IPR026272">
    <property type="entry name" value="SdpI"/>
</dbReference>
<keyword evidence="1" id="KW-0812">Transmembrane</keyword>
<feature type="domain" description="DUF1648" evidence="2">
    <location>
        <begin position="12"/>
        <end position="59"/>
    </location>
</feature>
<proteinExistence type="predicted"/>
<dbReference type="GeneID" id="79266320"/>
<keyword evidence="1" id="KW-0472">Membrane</keyword>
<evidence type="ECO:0000313" key="4">
    <source>
        <dbReference type="Proteomes" id="UP001596398"/>
    </source>
</evidence>
<dbReference type="Proteomes" id="UP001596398">
    <property type="component" value="Unassembled WGS sequence"/>
</dbReference>
<protein>
    <submittedName>
        <fullName evidence="3">SdpI family protein</fullName>
    </submittedName>
</protein>
<comment type="caution">
    <text evidence="3">The sequence shown here is derived from an EMBL/GenBank/DDBJ whole genome shotgun (WGS) entry which is preliminary data.</text>
</comment>
<dbReference type="PANTHER" id="PTHR37810:SF5">
    <property type="entry name" value="IMMUNITY PROTEIN SDPI"/>
    <property type="match status" value="1"/>
</dbReference>
<keyword evidence="4" id="KW-1185">Reference proteome</keyword>
<evidence type="ECO:0000313" key="3">
    <source>
        <dbReference type="EMBL" id="MFC7234652.1"/>
    </source>
</evidence>
<evidence type="ECO:0000256" key="1">
    <source>
        <dbReference type="SAM" id="Phobius"/>
    </source>
</evidence>
<feature type="transmembrane region" description="Helical" evidence="1">
    <location>
        <begin position="115"/>
        <end position="134"/>
    </location>
</feature>
<dbReference type="Pfam" id="PF13630">
    <property type="entry name" value="SdpI"/>
    <property type="match status" value="1"/>
</dbReference>
<dbReference type="PANTHER" id="PTHR37810">
    <property type="entry name" value="IMMUNITY PROTEIN SDPI"/>
    <property type="match status" value="1"/>
</dbReference>
<dbReference type="RefSeq" id="WP_276235665.1">
    <property type="nucleotide sequence ID" value="NZ_CP119802.1"/>
</dbReference>
<reference evidence="3 4" key="1">
    <citation type="journal article" date="2019" name="Int. J. Syst. Evol. Microbiol.">
        <title>The Global Catalogue of Microorganisms (GCM) 10K type strain sequencing project: providing services to taxonomists for standard genome sequencing and annotation.</title>
        <authorList>
            <consortium name="The Broad Institute Genomics Platform"/>
            <consortium name="The Broad Institute Genome Sequencing Center for Infectious Disease"/>
            <person name="Wu L."/>
            <person name="Ma J."/>
        </authorList>
    </citation>
    <scope>NUCLEOTIDE SEQUENCE [LARGE SCALE GENOMIC DNA]</scope>
    <source>
        <strain evidence="3 4">DT85</strain>
    </source>
</reference>